<evidence type="ECO:0000256" key="1">
    <source>
        <dbReference type="SAM" id="Phobius"/>
    </source>
</evidence>
<protein>
    <submittedName>
        <fullName evidence="2">Uncharacterized protein</fullName>
    </submittedName>
</protein>
<sequence length="93" mass="10146">VYTCHSTYTCTRVTKSHKMKAGIIFIVVISFAFIAIEAAHVPQKTAKEPLFEATEPKSGEPALEAMNGGGPYGFCCDCNRHPQCIGMMLCCQD</sequence>
<dbReference type="EnsemblMetazoa" id="Aqu2.1.25895_001">
    <property type="protein sequence ID" value="Aqu2.1.25895_001"/>
    <property type="gene ID" value="Aqu2.1.25895"/>
</dbReference>
<keyword evidence="1" id="KW-0472">Membrane</keyword>
<reference evidence="2" key="1">
    <citation type="submission" date="2017-05" db="UniProtKB">
        <authorList>
            <consortium name="EnsemblMetazoa"/>
        </authorList>
    </citation>
    <scope>IDENTIFICATION</scope>
</reference>
<keyword evidence="1" id="KW-1133">Transmembrane helix</keyword>
<name>A0A1X7UE22_AMPQE</name>
<evidence type="ECO:0000313" key="2">
    <source>
        <dbReference type="EnsemblMetazoa" id="Aqu2.1.25895_001"/>
    </source>
</evidence>
<proteinExistence type="predicted"/>
<accession>A0A1X7UE22</accession>
<dbReference type="AlphaFoldDB" id="A0A1X7UE22"/>
<keyword evidence="1" id="KW-0812">Transmembrane</keyword>
<dbReference type="InParanoid" id="A0A1X7UE22"/>
<organism evidence="2">
    <name type="scientific">Amphimedon queenslandica</name>
    <name type="common">Sponge</name>
    <dbReference type="NCBI Taxonomy" id="400682"/>
    <lineage>
        <taxon>Eukaryota</taxon>
        <taxon>Metazoa</taxon>
        <taxon>Porifera</taxon>
        <taxon>Demospongiae</taxon>
        <taxon>Heteroscleromorpha</taxon>
        <taxon>Haplosclerida</taxon>
        <taxon>Niphatidae</taxon>
        <taxon>Amphimedon</taxon>
    </lineage>
</organism>
<feature type="transmembrane region" description="Helical" evidence="1">
    <location>
        <begin position="21"/>
        <end position="41"/>
    </location>
</feature>